<dbReference type="RefSeq" id="WP_379814296.1">
    <property type="nucleotide sequence ID" value="NZ_JBHUDZ010000018.1"/>
</dbReference>
<accession>A0ABW4HHM3</accession>
<sequence length="35" mass="3994">MLFSDSKNKLYIGFTSNLEERLIANTKTNKAIGFQ</sequence>
<protein>
    <recommendedName>
        <fullName evidence="3">GIY-YIG domain-containing protein</fullName>
    </recommendedName>
</protein>
<reference evidence="2" key="1">
    <citation type="journal article" date="2019" name="Int. J. Syst. Evol. Microbiol.">
        <title>The Global Catalogue of Microorganisms (GCM) 10K type strain sequencing project: providing services to taxonomists for standard genome sequencing and annotation.</title>
        <authorList>
            <consortium name="The Broad Institute Genomics Platform"/>
            <consortium name="The Broad Institute Genome Sequencing Center for Infectious Disease"/>
            <person name="Wu L."/>
            <person name="Ma J."/>
        </authorList>
    </citation>
    <scope>NUCLEOTIDE SEQUENCE [LARGE SCALE GENOMIC DNA]</scope>
    <source>
        <strain evidence="2">CCUG 70865</strain>
    </source>
</reference>
<evidence type="ECO:0000313" key="2">
    <source>
        <dbReference type="Proteomes" id="UP001597138"/>
    </source>
</evidence>
<gene>
    <name evidence="1" type="ORF">ACFSC2_20195</name>
</gene>
<dbReference type="EMBL" id="JBHUDZ010000018">
    <property type="protein sequence ID" value="MFD1605069.1"/>
    <property type="molecule type" value="Genomic_DNA"/>
</dbReference>
<evidence type="ECO:0008006" key="3">
    <source>
        <dbReference type="Google" id="ProtNLM"/>
    </source>
</evidence>
<organism evidence="1 2">
    <name type="scientific">Flavobacterium artemisiae</name>
    <dbReference type="NCBI Taxonomy" id="2126556"/>
    <lineage>
        <taxon>Bacteria</taxon>
        <taxon>Pseudomonadati</taxon>
        <taxon>Bacteroidota</taxon>
        <taxon>Flavobacteriia</taxon>
        <taxon>Flavobacteriales</taxon>
        <taxon>Flavobacteriaceae</taxon>
        <taxon>Flavobacterium</taxon>
    </lineage>
</organism>
<keyword evidence="2" id="KW-1185">Reference proteome</keyword>
<comment type="caution">
    <text evidence="1">The sequence shown here is derived from an EMBL/GenBank/DDBJ whole genome shotgun (WGS) entry which is preliminary data.</text>
</comment>
<proteinExistence type="predicted"/>
<evidence type="ECO:0000313" key="1">
    <source>
        <dbReference type="EMBL" id="MFD1605069.1"/>
    </source>
</evidence>
<name>A0ABW4HHM3_9FLAO</name>
<dbReference type="Proteomes" id="UP001597138">
    <property type="component" value="Unassembled WGS sequence"/>
</dbReference>